<reference evidence="2 3" key="1">
    <citation type="submission" date="2016-06" db="EMBL/GenBank/DDBJ databases">
        <title>Evolution of pathogenesis and genome organization in the Tremellales.</title>
        <authorList>
            <person name="Cuomo C."/>
            <person name="Litvintseva A."/>
            <person name="Heitman J."/>
            <person name="Chen Y."/>
            <person name="Sun S."/>
            <person name="Springer D."/>
            <person name="Dromer F."/>
            <person name="Young S."/>
            <person name="Zeng Q."/>
            <person name="Chapman S."/>
            <person name="Gujja S."/>
            <person name="Saif S."/>
            <person name="Birren B."/>
        </authorList>
    </citation>
    <scope>NUCLEOTIDE SEQUENCE [LARGE SCALE GENOMIC DNA]</scope>
    <source>
        <strain evidence="2 3">ATCC 28783</strain>
    </source>
</reference>
<proteinExistence type="predicted"/>
<sequence>MSAVASHIIPPYAANFPSSTAQPSSIFPFPGVTPQSTRTVRRILEENDKTYDIWEKARFAHNHFPHSALTRYALGAPPKLLEEVWQHDRSHLVSLDPSGKDRHENLKKVPEKITRENWDDPKYLGVKACYSRYLVFFHEEIDRLGPIGALEEYIFSPQANYASANGHEPPLMLIRFVGGLLHPMIHAGFGVEFKDRVILAEGLAQATNHDASLYVPLYGSDWPKGPRKGRSLLDLYGEMCASSVITPVPYDPDMLFNDRVGVEFELSDETVGWREKVEELAVWATLLAGATGRTGKEPRVDFFLMHALTSSIFLPAYLEILSISNRRMLLKSYTLMLFVIALGRGRPKLNPGLVMSYDLFPVAPGTEVKASRETVGDASDKNTRNAWLTLIESSLYAKDSHVPKSIRALIYHNNHFGSLLPDQIFGAYRPDGTETIEGIGQVDGTLFLRVAGVIMDVMGWVREGQSEGGWDRSGLGYDEAWE</sequence>
<dbReference type="GO" id="GO:0016491">
    <property type="term" value="F:oxidoreductase activity"/>
    <property type="evidence" value="ECO:0007669"/>
    <property type="project" value="UniProtKB-KW"/>
</dbReference>
<evidence type="ECO:0000313" key="2">
    <source>
        <dbReference type="EMBL" id="RXK40845.1"/>
    </source>
</evidence>
<protein>
    <submittedName>
        <fullName evidence="2">Uncharacterized protein</fullName>
    </submittedName>
</protein>
<dbReference type="OrthoDB" id="10004862at2759"/>
<dbReference type="AlphaFoldDB" id="A0A4Q1BS60"/>
<dbReference type="EMBL" id="SDIL01000014">
    <property type="protein sequence ID" value="RXK40845.1"/>
    <property type="molecule type" value="Genomic_DNA"/>
</dbReference>
<keyword evidence="1" id="KW-0560">Oxidoreductase</keyword>
<dbReference type="VEuPathDB" id="FungiDB:TREMEDRAFT_28974"/>
<dbReference type="PANTHER" id="PTHR35870:SF1">
    <property type="entry name" value="PROTEIN, PUTATIVE (AFU_ORTHOLOGUE AFUA_5G03330)-RELATED"/>
    <property type="match status" value="1"/>
</dbReference>
<organism evidence="2 3">
    <name type="scientific">Tremella mesenterica</name>
    <name type="common">Jelly fungus</name>
    <dbReference type="NCBI Taxonomy" id="5217"/>
    <lineage>
        <taxon>Eukaryota</taxon>
        <taxon>Fungi</taxon>
        <taxon>Dikarya</taxon>
        <taxon>Basidiomycota</taxon>
        <taxon>Agaricomycotina</taxon>
        <taxon>Tremellomycetes</taxon>
        <taxon>Tremellales</taxon>
        <taxon>Tremellaceae</taxon>
        <taxon>Tremella</taxon>
    </lineage>
</organism>
<dbReference type="PANTHER" id="PTHR35870">
    <property type="entry name" value="PROTEIN, PUTATIVE (AFU_ORTHOLOGUE AFUA_5G03330)-RELATED"/>
    <property type="match status" value="1"/>
</dbReference>
<evidence type="ECO:0000256" key="1">
    <source>
        <dbReference type="ARBA" id="ARBA00023002"/>
    </source>
</evidence>
<dbReference type="Proteomes" id="UP000289152">
    <property type="component" value="Unassembled WGS sequence"/>
</dbReference>
<evidence type="ECO:0000313" key="3">
    <source>
        <dbReference type="Proteomes" id="UP000289152"/>
    </source>
</evidence>
<comment type="caution">
    <text evidence="2">The sequence shown here is derived from an EMBL/GenBank/DDBJ whole genome shotgun (WGS) entry which is preliminary data.</text>
</comment>
<dbReference type="STRING" id="5217.A0A4Q1BS60"/>
<accession>A0A4Q1BS60</accession>
<keyword evidence="3" id="KW-1185">Reference proteome</keyword>
<dbReference type="Pfam" id="PF14027">
    <property type="entry name" value="Questin_oxidase"/>
    <property type="match status" value="1"/>
</dbReference>
<dbReference type="InParanoid" id="A0A4Q1BS60"/>
<gene>
    <name evidence="2" type="ORF">M231_01904</name>
</gene>
<name>A0A4Q1BS60_TREME</name>
<dbReference type="InterPro" id="IPR025337">
    <property type="entry name" value="Questin_oxidase-like"/>
</dbReference>